<sequence>MRTTDRGLQKAIKRQPHYELPSNFSYRMMQKIQEESILREKRQEKRIFILFLIFTILSGGGCIGFFIWKYGTTFISYWHTCKEILPDSHTLLFYLPTFCALCLLYFFDRWLRKKIDLEKK</sequence>
<dbReference type="EMBL" id="QSQT01000045">
    <property type="protein sequence ID" value="RGK51160.1"/>
    <property type="molecule type" value="Genomic_DNA"/>
</dbReference>
<evidence type="ECO:0008006" key="4">
    <source>
        <dbReference type="Google" id="ProtNLM"/>
    </source>
</evidence>
<evidence type="ECO:0000256" key="1">
    <source>
        <dbReference type="SAM" id="Phobius"/>
    </source>
</evidence>
<keyword evidence="1" id="KW-1133">Transmembrane helix</keyword>
<dbReference type="RefSeq" id="WP_117674055.1">
    <property type="nucleotide sequence ID" value="NZ_CABOGR010000045.1"/>
</dbReference>
<name>A0A3E4MN65_9BACT</name>
<keyword evidence="3" id="KW-1185">Reference proteome</keyword>
<proteinExistence type="predicted"/>
<accession>A0A3E4MN65</accession>
<evidence type="ECO:0000313" key="2">
    <source>
        <dbReference type="EMBL" id="RGK51160.1"/>
    </source>
</evidence>
<feature type="transmembrane region" description="Helical" evidence="1">
    <location>
        <begin position="91"/>
        <end position="111"/>
    </location>
</feature>
<reference evidence="2 3" key="1">
    <citation type="submission" date="2018-08" db="EMBL/GenBank/DDBJ databases">
        <title>A genome reference for cultivated species of the human gut microbiota.</title>
        <authorList>
            <person name="Zou Y."/>
            <person name="Xue W."/>
            <person name="Luo G."/>
        </authorList>
    </citation>
    <scope>NUCLEOTIDE SEQUENCE [LARGE SCALE GENOMIC DNA]</scope>
    <source>
        <strain evidence="2 3">TF10-3AC</strain>
    </source>
</reference>
<organism evidence="2 3">
    <name type="scientific">Phocaeicola plebeius</name>
    <dbReference type="NCBI Taxonomy" id="310297"/>
    <lineage>
        <taxon>Bacteria</taxon>
        <taxon>Pseudomonadati</taxon>
        <taxon>Bacteroidota</taxon>
        <taxon>Bacteroidia</taxon>
        <taxon>Bacteroidales</taxon>
        <taxon>Bacteroidaceae</taxon>
        <taxon>Phocaeicola</taxon>
    </lineage>
</organism>
<gene>
    <name evidence="2" type="ORF">DXD04_15460</name>
</gene>
<feature type="transmembrane region" description="Helical" evidence="1">
    <location>
        <begin position="47"/>
        <end position="71"/>
    </location>
</feature>
<keyword evidence="1" id="KW-0812">Transmembrane</keyword>
<dbReference type="Proteomes" id="UP000260862">
    <property type="component" value="Unassembled WGS sequence"/>
</dbReference>
<comment type="caution">
    <text evidence="2">The sequence shown here is derived from an EMBL/GenBank/DDBJ whole genome shotgun (WGS) entry which is preliminary data.</text>
</comment>
<dbReference type="AlphaFoldDB" id="A0A3E4MN65"/>
<evidence type="ECO:0000313" key="3">
    <source>
        <dbReference type="Proteomes" id="UP000260862"/>
    </source>
</evidence>
<keyword evidence="1" id="KW-0472">Membrane</keyword>
<protein>
    <recommendedName>
        <fullName evidence="4">Transmembrane protein</fullName>
    </recommendedName>
</protein>